<name>A0A7Y0E3Q5_9PROT</name>
<evidence type="ECO:0000313" key="10">
    <source>
        <dbReference type="EMBL" id="NMM46661.1"/>
    </source>
</evidence>
<dbReference type="SUPFAM" id="SSF90123">
    <property type="entry name" value="ABC transporter transmembrane region"/>
    <property type="match status" value="1"/>
</dbReference>
<keyword evidence="3" id="KW-0547">Nucleotide-binding</keyword>
<feature type="transmembrane region" description="Helical" evidence="7">
    <location>
        <begin position="152"/>
        <end position="172"/>
    </location>
</feature>
<evidence type="ECO:0000259" key="9">
    <source>
        <dbReference type="PROSITE" id="PS50929"/>
    </source>
</evidence>
<dbReference type="InterPro" id="IPR036640">
    <property type="entry name" value="ABC1_TM_sf"/>
</dbReference>
<evidence type="ECO:0000256" key="1">
    <source>
        <dbReference type="ARBA" id="ARBA00004651"/>
    </source>
</evidence>
<dbReference type="Gene3D" id="3.40.50.300">
    <property type="entry name" value="P-loop containing nucleotide triphosphate hydrolases"/>
    <property type="match status" value="1"/>
</dbReference>
<dbReference type="SMART" id="SM00382">
    <property type="entry name" value="AAA"/>
    <property type="match status" value="1"/>
</dbReference>
<dbReference type="Proteomes" id="UP000539372">
    <property type="component" value="Unassembled WGS sequence"/>
</dbReference>
<dbReference type="GO" id="GO:0034040">
    <property type="term" value="F:ATPase-coupled lipid transmembrane transporter activity"/>
    <property type="evidence" value="ECO:0007669"/>
    <property type="project" value="TreeGrafter"/>
</dbReference>
<dbReference type="InterPro" id="IPR003439">
    <property type="entry name" value="ABC_transporter-like_ATP-bd"/>
</dbReference>
<dbReference type="PROSITE" id="PS50929">
    <property type="entry name" value="ABC_TM1F"/>
    <property type="match status" value="1"/>
</dbReference>
<dbReference type="PANTHER" id="PTHR24221:SF261">
    <property type="entry name" value="GLUTATHIONE_L-CYSTEINE TRANSPORT SYSTEM ATP-BINDING_PERMEASE PROTEIN CYDD"/>
    <property type="match status" value="1"/>
</dbReference>
<keyword evidence="11" id="KW-1185">Reference proteome</keyword>
<evidence type="ECO:0000259" key="8">
    <source>
        <dbReference type="PROSITE" id="PS50893"/>
    </source>
</evidence>
<feature type="transmembrane region" description="Helical" evidence="7">
    <location>
        <begin position="230"/>
        <end position="257"/>
    </location>
</feature>
<feature type="domain" description="ABC transporter" evidence="8">
    <location>
        <begin position="334"/>
        <end position="551"/>
    </location>
</feature>
<evidence type="ECO:0000256" key="7">
    <source>
        <dbReference type="SAM" id="Phobius"/>
    </source>
</evidence>
<feature type="transmembrane region" description="Helical" evidence="7">
    <location>
        <begin position="125"/>
        <end position="146"/>
    </location>
</feature>
<feature type="transmembrane region" description="Helical" evidence="7">
    <location>
        <begin position="263"/>
        <end position="282"/>
    </location>
</feature>
<dbReference type="EMBL" id="JABBNT010000008">
    <property type="protein sequence ID" value="NMM46661.1"/>
    <property type="molecule type" value="Genomic_DNA"/>
</dbReference>
<dbReference type="InterPro" id="IPR011527">
    <property type="entry name" value="ABC1_TM_dom"/>
</dbReference>
<dbReference type="PROSITE" id="PS00211">
    <property type="entry name" value="ABC_TRANSPORTER_1"/>
    <property type="match status" value="1"/>
</dbReference>
<accession>A0A7Y0E3Q5</accession>
<protein>
    <submittedName>
        <fullName evidence="10">ATP-binding cassette domain-containing protein</fullName>
    </submittedName>
</protein>
<dbReference type="InterPro" id="IPR039421">
    <property type="entry name" value="Type_1_exporter"/>
</dbReference>
<dbReference type="AlphaFoldDB" id="A0A7Y0E3Q5"/>
<comment type="subcellular location">
    <subcellularLocation>
        <location evidence="1">Cell membrane</location>
        <topology evidence="1">Multi-pass membrane protein</topology>
    </subcellularLocation>
</comment>
<keyword evidence="5 7" id="KW-1133">Transmembrane helix</keyword>
<comment type="caution">
    <text evidence="10">The sequence shown here is derived from an EMBL/GenBank/DDBJ whole genome shotgun (WGS) entry which is preliminary data.</text>
</comment>
<feature type="domain" description="ABC transmembrane type-1" evidence="9">
    <location>
        <begin position="15"/>
        <end position="301"/>
    </location>
</feature>
<keyword evidence="2 7" id="KW-0812">Transmembrane</keyword>
<organism evidence="10 11">
    <name type="scientific">Pacificispira spongiicola</name>
    <dbReference type="NCBI Taxonomy" id="2729598"/>
    <lineage>
        <taxon>Bacteria</taxon>
        <taxon>Pseudomonadati</taxon>
        <taxon>Pseudomonadota</taxon>
        <taxon>Alphaproteobacteria</taxon>
        <taxon>Rhodospirillales</taxon>
        <taxon>Rhodospirillaceae</taxon>
        <taxon>Pacificispira</taxon>
    </lineage>
</organism>
<dbReference type="Gene3D" id="1.20.1560.10">
    <property type="entry name" value="ABC transporter type 1, transmembrane domain"/>
    <property type="match status" value="1"/>
</dbReference>
<proteinExistence type="predicted"/>
<dbReference type="CDD" id="cd18584">
    <property type="entry name" value="ABC_6TM_AarD_CydD"/>
    <property type="match status" value="1"/>
</dbReference>
<dbReference type="SUPFAM" id="SSF52540">
    <property type="entry name" value="P-loop containing nucleoside triphosphate hydrolases"/>
    <property type="match status" value="1"/>
</dbReference>
<dbReference type="GO" id="GO:0005524">
    <property type="term" value="F:ATP binding"/>
    <property type="evidence" value="ECO:0007669"/>
    <property type="project" value="UniProtKB-KW"/>
</dbReference>
<gene>
    <name evidence="10" type="ORF">HH303_19380</name>
</gene>
<dbReference type="PANTHER" id="PTHR24221">
    <property type="entry name" value="ATP-BINDING CASSETTE SUB-FAMILY B"/>
    <property type="match status" value="1"/>
</dbReference>
<keyword evidence="4 10" id="KW-0067">ATP-binding</keyword>
<dbReference type="InterPro" id="IPR027417">
    <property type="entry name" value="P-loop_NTPase"/>
</dbReference>
<evidence type="ECO:0000313" key="11">
    <source>
        <dbReference type="Proteomes" id="UP000539372"/>
    </source>
</evidence>
<evidence type="ECO:0000256" key="5">
    <source>
        <dbReference type="ARBA" id="ARBA00022989"/>
    </source>
</evidence>
<feature type="transmembrane region" description="Helical" evidence="7">
    <location>
        <begin position="41"/>
        <end position="64"/>
    </location>
</feature>
<reference evidence="10 11" key="1">
    <citation type="submission" date="2020-04" db="EMBL/GenBank/DDBJ databases">
        <title>Rhodospirillaceae bacterium KN72 isolated from deep sea.</title>
        <authorList>
            <person name="Zhang D.-C."/>
        </authorList>
    </citation>
    <scope>NUCLEOTIDE SEQUENCE [LARGE SCALE GENOMIC DNA]</scope>
    <source>
        <strain evidence="10 11">KN72</strain>
    </source>
</reference>
<dbReference type="GO" id="GO:0140359">
    <property type="term" value="F:ABC-type transporter activity"/>
    <property type="evidence" value="ECO:0007669"/>
    <property type="project" value="InterPro"/>
</dbReference>
<dbReference type="InterPro" id="IPR003593">
    <property type="entry name" value="AAA+_ATPase"/>
</dbReference>
<dbReference type="Pfam" id="PF00664">
    <property type="entry name" value="ABC_membrane"/>
    <property type="match status" value="1"/>
</dbReference>
<dbReference type="GO" id="GO:0005886">
    <property type="term" value="C:plasma membrane"/>
    <property type="evidence" value="ECO:0007669"/>
    <property type="project" value="UniProtKB-SubCell"/>
</dbReference>
<dbReference type="GO" id="GO:0016887">
    <property type="term" value="F:ATP hydrolysis activity"/>
    <property type="evidence" value="ECO:0007669"/>
    <property type="project" value="InterPro"/>
</dbReference>
<dbReference type="Pfam" id="PF00005">
    <property type="entry name" value="ABC_tran"/>
    <property type="match status" value="1"/>
</dbReference>
<evidence type="ECO:0000256" key="6">
    <source>
        <dbReference type="ARBA" id="ARBA00023136"/>
    </source>
</evidence>
<evidence type="ECO:0000256" key="3">
    <source>
        <dbReference type="ARBA" id="ARBA00022741"/>
    </source>
</evidence>
<sequence>MQTRIVGPVARTLRAAGFLAVLSALIWPVQAGAIALAIDGWVGSGAGGLSVPAAAATVLIGGAIRAWLDFRAGGLAFDAADRTIARERDVLLRREARARSGDGSAAIAALIVQKLPMLHPWITRYYVAMVRVSVVPLVLLIVVFSISWIVGLVLLAAGPLIPIFMALIGIAAEKASRRQLAEIGTMNGMLMERLSALLDIRLLGASDRVTRDFERRADALRNQTMAVLRIAFLSSTVLELAAAIGVAMVAVFVGFTLLGEITYGTWGVPLTLGQGIFLLLLAPDYFNPLRDLAAAWHDRAAGLSVVAELEEADRADRIAFVGNGVPGQPLDGPIRVRVSGATVDLSGRVLALPDFDVSAGEAVALRGPSGAGKSTTLAAILGLVPLSAGQIDVCGRRLDADTADDWRSRLSVVPQKPHFADRSLRDYLTPRPDADVSIADALTLAQACPIVDRLPDGLETRLSESGGGVSGGEARRLMIARAVRMDGDLLLADEPTADLDPQTAAMVIDALKGLKAAGKTMLIATHDPALIAAMDRVVTVSPQNMDGETGA</sequence>
<dbReference type="InterPro" id="IPR017871">
    <property type="entry name" value="ABC_transporter-like_CS"/>
</dbReference>
<evidence type="ECO:0000256" key="2">
    <source>
        <dbReference type="ARBA" id="ARBA00022692"/>
    </source>
</evidence>
<dbReference type="PROSITE" id="PS50893">
    <property type="entry name" value="ABC_TRANSPORTER_2"/>
    <property type="match status" value="1"/>
</dbReference>
<evidence type="ECO:0000256" key="4">
    <source>
        <dbReference type="ARBA" id="ARBA00022840"/>
    </source>
</evidence>
<keyword evidence="6 7" id="KW-0472">Membrane</keyword>